<reference evidence="2" key="2">
    <citation type="submission" date="2025-08" db="UniProtKB">
        <authorList>
            <consortium name="Ensembl"/>
        </authorList>
    </citation>
    <scope>IDENTIFICATION</scope>
</reference>
<keyword evidence="3" id="KW-1185">Reference proteome</keyword>
<dbReference type="GeneTree" id="ENSGT00440000038072"/>
<protein>
    <submittedName>
        <fullName evidence="2">Cytochrome b561 family member D1</fullName>
    </submittedName>
</protein>
<gene>
    <name evidence="2" type="primary">CYB561D1</name>
</gene>
<name>A0A4X2LCW2_VOMUR</name>
<sequence length="53" mass="5770">MQPPAVSFLGTLCSWPWRSACAWLKPSYSSLLTTHPSSSAHERCGSDYTGGRP</sequence>
<dbReference type="Proteomes" id="UP000314987">
    <property type="component" value="Unassembled WGS sequence"/>
</dbReference>
<feature type="region of interest" description="Disordered" evidence="1">
    <location>
        <begin position="33"/>
        <end position="53"/>
    </location>
</feature>
<reference evidence="2" key="3">
    <citation type="submission" date="2025-09" db="UniProtKB">
        <authorList>
            <consortium name="Ensembl"/>
        </authorList>
    </citation>
    <scope>IDENTIFICATION</scope>
</reference>
<evidence type="ECO:0000313" key="3">
    <source>
        <dbReference type="Proteomes" id="UP000314987"/>
    </source>
</evidence>
<proteinExistence type="predicted"/>
<organism evidence="2 3">
    <name type="scientific">Vombatus ursinus</name>
    <name type="common">Common wombat</name>
    <dbReference type="NCBI Taxonomy" id="29139"/>
    <lineage>
        <taxon>Eukaryota</taxon>
        <taxon>Metazoa</taxon>
        <taxon>Chordata</taxon>
        <taxon>Craniata</taxon>
        <taxon>Vertebrata</taxon>
        <taxon>Euteleostomi</taxon>
        <taxon>Mammalia</taxon>
        <taxon>Metatheria</taxon>
        <taxon>Diprotodontia</taxon>
        <taxon>Vombatidae</taxon>
        <taxon>Vombatus</taxon>
    </lineage>
</organism>
<dbReference type="Ensembl" id="ENSVURT00010021436.1">
    <property type="protein sequence ID" value="ENSVURP00010018852.1"/>
    <property type="gene ID" value="ENSVURG00010014339.1"/>
</dbReference>
<reference evidence="3" key="1">
    <citation type="submission" date="2018-12" db="EMBL/GenBank/DDBJ databases">
        <authorList>
            <person name="Yazar S."/>
        </authorList>
    </citation>
    <scope>NUCLEOTIDE SEQUENCE [LARGE SCALE GENOMIC DNA]</scope>
</reference>
<evidence type="ECO:0000313" key="2">
    <source>
        <dbReference type="Ensembl" id="ENSVURP00010018852.1"/>
    </source>
</evidence>
<accession>A0A4X2LCW2</accession>
<evidence type="ECO:0000256" key="1">
    <source>
        <dbReference type="SAM" id="MobiDB-lite"/>
    </source>
</evidence>
<dbReference type="AlphaFoldDB" id="A0A4X2LCW2"/>